<accession>A0A518K9J2</accession>
<keyword evidence="6" id="KW-1185">Reference proteome</keyword>
<keyword evidence="3" id="KW-0804">Transcription</keyword>
<dbReference type="Pfam" id="PF13377">
    <property type="entry name" value="Peripla_BP_3"/>
    <property type="match status" value="1"/>
</dbReference>
<evidence type="ECO:0000256" key="2">
    <source>
        <dbReference type="ARBA" id="ARBA00023125"/>
    </source>
</evidence>
<keyword evidence="2" id="KW-0238">DNA-binding</keyword>
<dbReference type="GO" id="GO:0003700">
    <property type="term" value="F:DNA-binding transcription factor activity"/>
    <property type="evidence" value="ECO:0007669"/>
    <property type="project" value="InterPro"/>
</dbReference>
<keyword evidence="1" id="KW-0805">Transcription regulation</keyword>
<dbReference type="RefSeq" id="WP_145112882.1">
    <property type="nucleotide sequence ID" value="NZ_CP036349.1"/>
</dbReference>
<dbReference type="SUPFAM" id="SSF46689">
    <property type="entry name" value="Homeodomain-like"/>
    <property type="match status" value="2"/>
</dbReference>
<evidence type="ECO:0000313" key="5">
    <source>
        <dbReference type="EMBL" id="QDV74462.1"/>
    </source>
</evidence>
<dbReference type="KEGG" id="bmei:Spa11_26650"/>
<dbReference type="Gene3D" id="1.10.10.60">
    <property type="entry name" value="Homeodomain-like"/>
    <property type="match status" value="1"/>
</dbReference>
<dbReference type="SMART" id="SM00342">
    <property type="entry name" value="HTH_ARAC"/>
    <property type="match status" value="1"/>
</dbReference>
<dbReference type="PANTHER" id="PTHR30146:SF24">
    <property type="entry name" value="XYLOSE OPERON REGULATORY PROTEIN"/>
    <property type="match status" value="1"/>
</dbReference>
<dbReference type="AlphaFoldDB" id="A0A518K9J2"/>
<feature type="domain" description="HTH araC/xylS-type" evidence="4">
    <location>
        <begin position="263"/>
        <end position="362"/>
    </location>
</feature>
<proteinExistence type="predicted"/>
<dbReference type="SUPFAM" id="SSF53822">
    <property type="entry name" value="Periplasmic binding protein-like I"/>
    <property type="match status" value="1"/>
</dbReference>
<dbReference type="Gene3D" id="3.40.50.2300">
    <property type="match status" value="2"/>
</dbReference>
<dbReference type="PROSITE" id="PS00041">
    <property type="entry name" value="HTH_ARAC_FAMILY_1"/>
    <property type="match status" value="1"/>
</dbReference>
<dbReference type="CDD" id="cd01543">
    <property type="entry name" value="PBP1_XylR"/>
    <property type="match status" value="1"/>
</dbReference>
<dbReference type="InterPro" id="IPR018062">
    <property type="entry name" value="HTH_AraC-typ_CS"/>
</dbReference>
<protein>
    <submittedName>
        <fullName evidence="5">Xylose operon regulatory protein</fullName>
    </submittedName>
</protein>
<dbReference type="GO" id="GO:0000976">
    <property type="term" value="F:transcription cis-regulatory region binding"/>
    <property type="evidence" value="ECO:0007669"/>
    <property type="project" value="TreeGrafter"/>
</dbReference>
<dbReference type="InterPro" id="IPR046335">
    <property type="entry name" value="LacI/GalR-like_sensor"/>
</dbReference>
<evidence type="ECO:0000259" key="4">
    <source>
        <dbReference type="PROSITE" id="PS01124"/>
    </source>
</evidence>
<evidence type="ECO:0000313" key="6">
    <source>
        <dbReference type="Proteomes" id="UP000316426"/>
    </source>
</evidence>
<dbReference type="EMBL" id="CP036349">
    <property type="protein sequence ID" value="QDV74462.1"/>
    <property type="molecule type" value="Genomic_DNA"/>
</dbReference>
<name>A0A518K9J2_9BACT</name>
<dbReference type="InterPro" id="IPR028082">
    <property type="entry name" value="Peripla_BP_I"/>
</dbReference>
<gene>
    <name evidence="5" type="primary">xylR_8</name>
    <name evidence="5" type="ORF">Spa11_26650</name>
</gene>
<sequence length="363" mass="40511">MQGVFRYAAEHNLGWSYTIAPESLTLSVLDLVDWPGDGVLAALNTAEEAEHAAAMSIPVVNISSTLAESPSPRSMVDNVAVGRIAAEHLLTRGLQQFAFYGLRDVEYSKRRWMGFNQRLAQNGFEPQKHLATPTFGFIGKVWIKQHEELIAWLESLEKPVGVFAVSDYRARHVLDACEQAGIPSPQQVAVLGVDNEQVICDHVVPRLSSVARNDTLEGYRAAELLHRCLRGEAPADADEPVPPLEVVSRESTAAFAVADTRLRQALEYLLDNVTDPITVEELAEHVDVSRRWLEYAFRDALGETPYQYLQRQRLLLAKRLLTEEPDAKVYRIAQRTGFSSVKQLSAAFQRAFGVTPGDYRKLL</sequence>
<dbReference type="InterPro" id="IPR009057">
    <property type="entry name" value="Homeodomain-like_sf"/>
</dbReference>
<dbReference type="PROSITE" id="PS01124">
    <property type="entry name" value="HTH_ARAC_FAMILY_2"/>
    <property type="match status" value="1"/>
</dbReference>
<dbReference type="Pfam" id="PF12833">
    <property type="entry name" value="HTH_18"/>
    <property type="match status" value="1"/>
</dbReference>
<dbReference type="InterPro" id="IPR018060">
    <property type="entry name" value="HTH_AraC"/>
</dbReference>
<evidence type="ECO:0000256" key="1">
    <source>
        <dbReference type="ARBA" id="ARBA00023015"/>
    </source>
</evidence>
<reference evidence="5 6" key="1">
    <citation type="submission" date="2019-02" db="EMBL/GenBank/DDBJ databases">
        <title>Deep-cultivation of Planctomycetes and their phenomic and genomic characterization uncovers novel biology.</title>
        <authorList>
            <person name="Wiegand S."/>
            <person name="Jogler M."/>
            <person name="Boedeker C."/>
            <person name="Pinto D."/>
            <person name="Vollmers J."/>
            <person name="Rivas-Marin E."/>
            <person name="Kohn T."/>
            <person name="Peeters S.H."/>
            <person name="Heuer A."/>
            <person name="Rast P."/>
            <person name="Oberbeckmann S."/>
            <person name="Bunk B."/>
            <person name="Jeske O."/>
            <person name="Meyerdierks A."/>
            <person name="Storesund J.E."/>
            <person name="Kallscheuer N."/>
            <person name="Luecker S."/>
            <person name="Lage O.M."/>
            <person name="Pohl T."/>
            <person name="Merkel B.J."/>
            <person name="Hornburger P."/>
            <person name="Mueller R.-W."/>
            <person name="Bruemmer F."/>
            <person name="Labrenz M."/>
            <person name="Spormann A.M."/>
            <person name="Op den Camp H."/>
            <person name="Overmann J."/>
            <person name="Amann R."/>
            <person name="Jetten M.S.M."/>
            <person name="Mascher T."/>
            <person name="Medema M.H."/>
            <person name="Devos D.P."/>
            <person name="Kaster A.-K."/>
            <person name="Ovreas L."/>
            <person name="Rohde M."/>
            <person name="Galperin M.Y."/>
            <person name="Jogler C."/>
        </authorList>
    </citation>
    <scope>NUCLEOTIDE SEQUENCE [LARGE SCALE GENOMIC DNA]</scope>
    <source>
        <strain evidence="5 6">Spa11</strain>
    </source>
</reference>
<evidence type="ECO:0000256" key="3">
    <source>
        <dbReference type="ARBA" id="ARBA00023163"/>
    </source>
</evidence>
<organism evidence="5 6">
    <name type="scientific">Botrimarina mediterranea</name>
    <dbReference type="NCBI Taxonomy" id="2528022"/>
    <lineage>
        <taxon>Bacteria</taxon>
        <taxon>Pseudomonadati</taxon>
        <taxon>Planctomycetota</taxon>
        <taxon>Planctomycetia</taxon>
        <taxon>Pirellulales</taxon>
        <taxon>Lacipirellulaceae</taxon>
        <taxon>Botrimarina</taxon>
    </lineage>
</organism>
<dbReference type="Proteomes" id="UP000316426">
    <property type="component" value="Chromosome"/>
</dbReference>
<dbReference type="PANTHER" id="PTHR30146">
    <property type="entry name" value="LACI-RELATED TRANSCRIPTIONAL REPRESSOR"/>
    <property type="match status" value="1"/>
</dbReference>